<name>A0A9R0J1C3_SPIOL</name>
<protein>
    <submittedName>
        <fullName evidence="2">Uncharacterized protein</fullName>
    </submittedName>
</protein>
<reference evidence="2" key="2">
    <citation type="submission" date="2025-08" db="UniProtKB">
        <authorList>
            <consortium name="RefSeq"/>
        </authorList>
    </citation>
    <scope>IDENTIFICATION</scope>
    <source>
        <tissue evidence="2">Leaf</tissue>
    </source>
</reference>
<dbReference type="PANTHER" id="PTHR33321">
    <property type="match status" value="1"/>
</dbReference>
<evidence type="ECO:0000313" key="1">
    <source>
        <dbReference type="Proteomes" id="UP000813463"/>
    </source>
</evidence>
<accession>A0A9R0J1C3</accession>
<keyword evidence="1" id="KW-1185">Reference proteome</keyword>
<organism evidence="1 2">
    <name type="scientific">Spinacia oleracea</name>
    <name type="common">Spinach</name>
    <dbReference type="NCBI Taxonomy" id="3562"/>
    <lineage>
        <taxon>Eukaryota</taxon>
        <taxon>Viridiplantae</taxon>
        <taxon>Streptophyta</taxon>
        <taxon>Embryophyta</taxon>
        <taxon>Tracheophyta</taxon>
        <taxon>Spermatophyta</taxon>
        <taxon>Magnoliopsida</taxon>
        <taxon>eudicotyledons</taxon>
        <taxon>Gunneridae</taxon>
        <taxon>Pentapetalae</taxon>
        <taxon>Caryophyllales</taxon>
        <taxon>Chenopodiaceae</taxon>
        <taxon>Chenopodioideae</taxon>
        <taxon>Anserineae</taxon>
        <taxon>Spinacia</taxon>
    </lineage>
</organism>
<dbReference type="Pfam" id="PF04450">
    <property type="entry name" value="BSP"/>
    <property type="match status" value="1"/>
</dbReference>
<dbReference type="PANTHER" id="PTHR33321:SF3">
    <property type="entry name" value="OS05G0582000 PROTEIN"/>
    <property type="match status" value="1"/>
</dbReference>
<dbReference type="OrthoDB" id="1924946at2759"/>
<gene>
    <name evidence="2" type="primary">LOC110798287</name>
</gene>
<dbReference type="Proteomes" id="UP000813463">
    <property type="component" value="Chromosome 2"/>
</dbReference>
<evidence type="ECO:0000313" key="2">
    <source>
        <dbReference type="RefSeq" id="XP_021859186.1"/>
    </source>
</evidence>
<dbReference type="GeneID" id="110798287"/>
<reference evidence="1" key="1">
    <citation type="journal article" date="2021" name="Nat. Commun.">
        <title>Genomic analyses provide insights into spinach domestication and the genetic basis of agronomic traits.</title>
        <authorList>
            <person name="Cai X."/>
            <person name="Sun X."/>
            <person name="Xu C."/>
            <person name="Sun H."/>
            <person name="Wang X."/>
            <person name="Ge C."/>
            <person name="Zhang Z."/>
            <person name="Wang Q."/>
            <person name="Fei Z."/>
            <person name="Jiao C."/>
            <person name="Wang Q."/>
        </authorList>
    </citation>
    <scope>NUCLEOTIDE SEQUENCE [LARGE SCALE GENOMIC DNA]</scope>
    <source>
        <strain evidence="1">cv. Varoflay</strain>
    </source>
</reference>
<dbReference type="InterPro" id="IPR007541">
    <property type="entry name" value="Uncharacterised_BSP"/>
</dbReference>
<proteinExistence type="predicted"/>
<dbReference type="RefSeq" id="XP_021859186.1">
    <property type="nucleotide sequence ID" value="XM_022003494.2"/>
</dbReference>
<dbReference type="KEGG" id="soe:110798287"/>
<dbReference type="AlphaFoldDB" id="A0A9R0J1C3"/>
<sequence length="320" mass="36116">MWSMCINRIYCPTMLFLRITYTIPSLYNIPSMDENHLHHPLLSLATHANTTTTTSTATGVVSQTPNDTSSNFGLPIRLLVVLLFGFISIWANHEASKGFPITVVNNIKDTPAGDKFTLFYISNDEAIRLVQSSSSFAANVLFTGTPEKKLIDQVDVHLVSHNLTNVDHTVAVKFLGQKRKFVLSINPNVMDFVDFKYRIRKEIQRGMAEILLLSQQIRAPETLLDGMVEYVSDLAGFSGGFSGPNPVFKLRDFSEKCWEDKDPRIVAKFLEFCVKKSEGFVGRLNQEIKRDGWSEKMMGEVLGKPAIHFCLEFHDSMIKE</sequence>